<comment type="caution">
    <text evidence="10">The sequence shown here is derived from an EMBL/GenBank/DDBJ whole genome shotgun (WGS) entry which is preliminary data.</text>
</comment>
<feature type="transmembrane region" description="Helical" evidence="8">
    <location>
        <begin position="363"/>
        <end position="385"/>
    </location>
</feature>
<feature type="transmembrane region" description="Helical" evidence="8">
    <location>
        <begin position="273"/>
        <end position="294"/>
    </location>
</feature>
<feature type="transmembrane region" description="Helical" evidence="8">
    <location>
        <begin position="327"/>
        <end position="351"/>
    </location>
</feature>
<gene>
    <name evidence="10" type="ORF">PG997_014642</name>
</gene>
<dbReference type="InterPro" id="IPR011701">
    <property type="entry name" value="MFS"/>
</dbReference>
<feature type="transmembrane region" description="Helical" evidence="8">
    <location>
        <begin position="392"/>
        <end position="411"/>
    </location>
</feature>
<evidence type="ECO:0000256" key="4">
    <source>
        <dbReference type="ARBA" id="ARBA00022989"/>
    </source>
</evidence>
<dbReference type="PANTHER" id="PTHR23501:SF187">
    <property type="entry name" value="MAJOR FACILITATOR SUPERFAMILY (MFS) PROFILE DOMAIN-CONTAINING PROTEIN"/>
    <property type="match status" value="1"/>
</dbReference>
<evidence type="ECO:0000256" key="5">
    <source>
        <dbReference type="ARBA" id="ARBA00023136"/>
    </source>
</evidence>
<keyword evidence="3 8" id="KW-0812">Transmembrane</keyword>
<sequence length="579" mass="61935">MSTDTADPGAALAGTGPSSDLGGHAGQQSSPGKVQGEAQSKEEYAYKQDYRFWSIIIALCTMQILCSLENTVVVTSLPTIVHQLGLGSSYIWVTNIFFLATSVVQPLTGQLAGLFGRRHVALFVVALYTLGSGLCGGANGPAMLIAGRAVQGAGSGGMTAIMGIVISDLVPLRLRSAYQAILAMTYAIGMAIGPVVGGAIVQNTTWRWVFYINLPVGGVSLSLLWLFLRVKWDKETKTWDKLKRIDYAGNFLLITATVSVLIALTWAGSVYPWSSYHILAPFIIGLAGLVGFFCPRRICMGAGACNTAALIININRPLRLFSNRTSAIIYANTFIVSMLNYWIFFFLPLYFQAVQLSTPTRSGVQILPITLIAVPGAAVGAVALAKWGRYKAFHIIGFACLAAGIGSFAILDKASSTAAWVCLQILPSVGAGMVLDTLLPAFQAGVEEVDSAAAAASWSFVRSFGNIWGVAIPGAVLNIYSSRYASELIADTTARVSLQNGDAYSSGTRDFVTSFSEPMQSQIIEVFTRALSKVFLIGITFPAIAFLLSFIEREVKLRKTLETEFGLEETGKATQNVNV</sequence>
<protein>
    <recommendedName>
        <fullName evidence="9">Major facilitator superfamily (MFS) profile domain-containing protein</fullName>
    </recommendedName>
</protein>
<proteinExistence type="predicted"/>
<feature type="transmembrane region" description="Helical" evidence="8">
    <location>
        <begin position="50"/>
        <end position="70"/>
    </location>
</feature>
<keyword evidence="11" id="KW-1185">Reference proteome</keyword>
<feature type="region of interest" description="Disordered" evidence="7">
    <location>
        <begin position="1"/>
        <end position="37"/>
    </location>
</feature>
<organism evidence="10 11">
    <name type="scientific">Apiospora hydei</name>
    <dbReference type="NCBI Taxonomy" id="1337664"/>
    <lineage>
        <taxon>Eukaryota</taxon>
        <taxon>Fungi</taxon>
        <taxon>Dikarya</taxon>
        <taxon>Ascomycota</taxon>
        <taxon>Pezizomycotina</taxon>
        <taxon>Sordariomycetes</taxon>
        <taxon>Xylariomycetidae</taxon>
        <taxon>Amphisphaeriales</taxon>
        <taxon>Apiosporaceae</taxon>
        <taxon>Apiospora</taxon>
    </lineage>
</organism>
<keyword evidence="6" id="KW-0325">Glycoprotein</keyword>
<dbReference type="PRINTS" id="PR01036">
    <property type="entry name" value="TCRTETB"/>
</dbReference>
<evidence type="ECO:0000256" key="6">
    <source>
        <dbReference type="ARBA" id="ARBA00023180"/>
    </source>
</evidence>
<dbReference type="PROSITE" id="PS50850">
    <property type="entry name" value="MFS"/>
    <property type="match status" value="1"/>
</dbReference>
<keyword evidence="5 8" id="KW-0472">Membrane</keyword>
<dbReference type="InterPro" id="IPR036259">
    <property type="entry name" value="MFS_trans_sf"/>
</dbReference>
<dbReference type="GeneID" id="92052016"/>
<evidence type="ECO:0000256" key="8">
    <source>
        <dbReference type="SAM" id="Phobius"/>
    </source>
</evidence>
<evidence type="ECO:0000256" key="1">
    <source>
        <dbReference type="ARBA" id="ARBA00004141"/>
    </source>
</evidence>
<dbReference type="Gene3D" id="1.20.1250.20">
    <property type="entry name" value="MFS general substrate transporter like domains"/>
    <property type="match status" value="1"/>
</dbReference>
<dbReference type="Proteomes" id="UP001433268">
    <property type="component" value="Unassembled WGS sequence"/>
</dbReference>
<feature type="transmembrane region" description="Helical" evidence="8">
    <location>
        <begin position="208"/>
        <end position="228"/>
    </location>
</feature>
<feature type="transmembrane region" description="Helical" evidence="8">
    <location>
        <begin position="248"/>
        <end position="267"/>
    </location>
</feature>
<dbReference type="EMBL" id="JAQQWN010000010">
    <property type="protein sequence ID" value="KAK8062545.1"/>
    <property type="molecule type" value="Genomic_DNA"/>
</dbReference>
<evidence type="ECO:0000256" key="3">
    <source>
        <dbReference type="ARBA" id="ARBA00022692"/>
    </source>
</evidence>
<dbReference type="PANTHER" id="PTHR23501">
    <property type="entry name" value="MAJOR FACILITATOR SUPERFAMILY"/>
    <property type="match status" value="1"/>
</dbReference>
<dbReference type="Pfam" id="PF07690">
    <property type="entry name" value="MFS_1"/>
    <property type="match status" value="1"/>
</dbReference>
<dbReference type="RefSeq" id="XP_066661144.1">
    <property type="nucleotide sequence ID" value="XM_066818956.1"/>
</dbReference>
<dbReference type="SUPFAM" id="SSF103473">
    <property type="entry name" value="MFS general substrate transporter"/>
    <property type="match status" value="1"/>
</dbReference>
<name>A0ABR1UUD8_9PEZI</name>
<feature type="transmembrane region" description="Helical" evidence="8">
    <location>
        <begin position="534"/>
        <end position="551"/>
    </location>
</feature>
<dbReference type="InterPro" id="IPR020846">
    <property type="entry name" value="MFS_dom"/>
</dbReference>
<evidence type="ECO:0000256" key="2">
    <source>
        <dbReference type="ARBA" id="ARBA00022448"/>
    </source>
</evidence>
<feature type="transmembrane region" description="Helical" evidence="8">
    <location>
        <begin position="120"/>
        <end position="139"/>
    </location>
</feature>
<accession>A0ABR1UUD8</accession>
<keyword evidence="2" id="KW-0813">Transport</keyword>
<feature type="transmembrane region" description="Helical" evidence="8">
    <location>
        <begin position="178"/>
        <end position="202"/>
    </location>
</feature>
<evidence type="ECO:0000313" key="11">
    <source>
        <dbReference type="Proteomes" id="UP001433268"/>
    </source>
</evidence>
<feature type="transmembrane region" description="Helical" evidence="8">
    <location>
        <begin position="145"/>
        <end position="166"/>
    </location>
</feature>
<keyword evidence="4 8" id="KW-1133">Transmembrane helix</keyword>
<comment type="subcellular location">
    <subcellularLocation>
        <location evidence="1">Membrane</location>
        <topology evidence="1">Multi-pass membrane protein</topology>
    </subcellularLocation>
</comment>
<evidence type="ECO:0000259" key="9">
    <source>
        <dbReference type="PROSITE" id="PS50850"/>
    </source>
</evidence>
<feature type="transmembrane region" description="Helical" evidence="8">
    <location>
        <begin position="90"/>
        <end position="108"/>
    </location>
</feature>
<evidence type="ECO:0000256" key="7">
    <source>
        <dbReference type="SAM" id="MobiDB-lite"/>
    </source>
</evidence>
<feature type="domain" description="Major facilitator superfamily (MFS) profile" evidence="9">
    <location>
        <begin position="55"/>
        <end position="557"/>
    </location>
</feature>
<evidence type="ECO:0000313" key="10">
    <source>
        <dbReference type="EMBL" id="KAK8062545.1"/>
    </source>
</evidence>
<reference evidence="10 11" key="1">
    <citation type="submission" date="2023-01" db="EMBL/GenBank/DDBJ databases">
        <title>Analysis of 21 Apiospora genomes using comparative genomics revels a genus with tremendous synthesis potential of carbohydrate active enzymes and secondary metabolites.</title>
        <authorList>
            <person name="Sorensen T."/>
        </authorList>
    </citation>
    <scope>NUCLEOTIDE SEQUENCE [LARGE SCALE GENOMIC DNA]</scope>
    <source>
        <strain evidence="10 11">CBS 114990</strain>
    </source>
</reference>